<proteinExistence type="predicted"/>
<organism evidence="1 2">
    <name type="scientific">Acinetobacter lwoffii</name>
    <dbReference type="NCBI Taxonomy" id="28090"/>
    <lineage>
        <taxon>Bacteria</taxon>
        <taxon>Pseudomonadati</taxon>
        <taxon>Pseudomonadota</taxon>
        <taxon>Gammaproteobacteria</taxon>
        <taxon>Moraxellales</taxon>
        <taxon>Moraxellaceae</taxon>
        <taxon>Acinetobacter</taxon>
    </lineage>
</organism>
<evidence type="ECO:0000313" key="1">
    <source>
        <dbReference type="EMBL" id="HJF29037.1"/>
    </source>
</evidence>
<dbReference type="Gene3D" id="3.40.190.290">
    <property type="match status" value="1"/>
</dbReference>
<sequence length="70" mass="7939">HSFQKKIALHLRVVDQSETHKLLQQGQVNACISNPNEAMSGCKAHCLGKMRYRMVATPAFVQLWFKRGIS</sequence>
<evidence type="ECO:0000313" key="2">
    <source>
        <dbReference type="Proteomes" id="UP000787156"/>
    </source>
</evidence>
<dbReference type="AlphaFoldDB" id="A0A9D2UUV0"/>
<dbReference type="EMBL" id="DYWX01000140">
    <property type="protein sequence ID" value="HJF29037.1"/>
    <property type="molecule type" value="Genomic_DNA"/>
</dbReference>
<comment type="caution">
    <text evidence="1">The sequence shown here is derived from an EMBL/GenBank/DDBJ whole genome shotgun (WGS) entry which is preliminary data.</text>
</comment>
<keyword evidence="1" id="KW-0238">DNA-binding</keyword>
<gene>
    <name evidence="1" type="ORF">K8V79_12550</name>
</gene>
<accession>A0A9D2UUV0</accession>
<reference evidence="1" key="1">
    <citation type="journal article" date="2021" name="PeerJ">
        <title>Extensive microbial diversity within the chicken gut microbiome revealed by metagenomics and culture.</title>
        <authorList>
            <person name="Gilroy R."/>
            <person name="Ravi A."/>
            <person name="Getino M."/>
            <person name="Pursley I."/>
            <person name="Horton D.L."/>
            <person name="Alikhan N.F."/>
            <person name="Baker D."/>
            <person name="Gharbi K."/>
            <person name="Hall N."/>
            <person name="Watson M."/>
            <person name="Adriaenssens E.M."/>
            <person name="Foster-Nyarko E."/>
            <person name="Jarju S."/>
            <person name="Secka A."/>
            <person name="Antonio M."/>
            <person name="Oren A."/>
            <person name="Chaudhuri R.R."/>
            <person name="La Ragione R."/>
            <person name="Hildebrand F."/>
            <person name="Pallen M.J."/>
        </authorList>
    </citation>
    <scope>NUCLEOTIDE SEQUENCE</scope>
    <source>
        <strain evidence="1">CHK135-1449</strain>
    </source>
</reference>
<dbReference type="Proteomes" id="UP000787156">
    <property type="component" value="Unassembled WGS sequence"/>
</dbReference>
<reference evidence="1" key="2">
    <citation type="submission" date="2021-09" db="EMBL/GenBank/DDBJ databases">
        <authorList>
            <person name="Gilroy R."/>
        </authorList>
    </citation>
    <scope>NUCLEOTIDE SEQUENCE</scope>
    <source>
        <strain evidence="1">CHK135-1449</strain>
    </source>
</reference>
<feature type="non-terminal residue" evidence="1">
    <location>
        <position position="1"/>
    </location>
</feature>
<name>A0A9D2UUV0_ACILW</name>
<dbReference type="GO" id="GO:0003677">
    <property type="term" value="F:DNA binding"/>
    <property type="evidence" value="ECO:0007669"/>
    <property type="project" value="UniProtKB-KW"/>
</dbReference>
<protein>
    <submittedName>
        <fullName evidence="1">ArgP/LysG family DNA-binding transcriptional regulator</fullName>
    </submittedName>
</protein>